<evidence type="ECO:0000313" key="1">
    <source>
        <dbReference type="EMBL" id="KAA6322768.1"/>
    </source>
</evidence>
<gene>
    <name evidence="1" type="ORF">EZS28_054397</name>
</gene>
<reference evidence="1 2" key="1">
    <citation type="submission" date="2019-03" db="EMBL/GenBank/DDBJ databases">
        <title>Single cell metagenomics reveals metabolic interactions within the superorganism composed of flagellate Streblomastix strix and complex community of Bacteroidetes bacteria on its surface.</title>
        <authorList>
            <person name="Treitli S.C."/>
            <person name="Kolisko M."/>
            <person name="Husnik F."/>
            <person name="Keeling P."/>
            <person name="Hampl V."/>
        </authorList>
    </citation>
    <scope>NUCLEOTIDE SEQUENCE [LARGE SCALE GENOMIC DNA]</scope>
    <source>
        <strain evidence="1">ST1C</strain>
    </source>
</reference>
<feature type="non-terminal residue" evidence="1">
    <location>
        <position position="1"/>
    </location>
</feature>
<comment type="caution">
    <text evidence="1">The sequence shown here is derived from an EMBL/GenBank/DDBJ whole genome shotgun (WGS) entry which is preliminary data.</text>
</comment>
<dbReference type="Proteomes" id="UP000324800">
    <property type="component" value="Unassembled WGS sequence"/>
</dbReference>
<dbReference type="EMBL" id="SNRW01044827">
    <property type="protein sequence ID" value="KAA6322768.1"/>
    <property type="molecule type" value="Genomic_DNA"/>
</dbReference>
<feature type="non-terminal residue" evidence="1">
    <location>
        <position position="214"/>
    </location>
</feature>
<dbReference type="AlphaFoldDB" id="A0A5J4QP30"/>
<proteinExistence type="predicted"/>
<organism evidence="1 2">
    <name type="scientific">Streblomastix strix</name>
    <dbReference type="NCBI Taxonomy" id="222440"/>
    <lineage>
        <taxon>Eukaryota</taxon>
        <taxon>Metamonada</taxon>
        <taxon>Preaxostyla</taxon>
        <taxon>Oxymonadida</taxon>
        <taxon>Streblomastigidae</taxon>
        <taxon>Streblomastix</taxon>
    </lineage>
</organism>
<protein>
    <submittedName>
        <fullName evidence="1">Uncharacterized protein</fullName>
    </submittedName>
</protein>
<name>A0A5J4QP30_9EUKA</name>
<evidence type="ECO:0000313" key="2">
    <source>
        <dbReference type="Proteomes" id="UP000324800"/>
    </source>
</evidence>
<accession>A0A5J4QP30</accession>
<sequence length="214" mass="23565">QRGDCAGEEYRGDYSFQSILHGTQSWKQVAQNLGLQKVKQSSNQITFPNGRCNDSDVNYQAWGLCYSTGSGEGISPFESERGLAEVHGIQVQMEGVLLCVATFWLEPESTTILQSNEVNIQGNQGEIQSESGTIHGRPTDLIIGKQTTGARYGLDNLIHEGAGMEDEVEDLYDGSMHPTGQEKVIEIEVEKMVRDYDAKEGRRSQEISTSTGRA</sequence>